<dbReference type="AlphaFoldDB" id="A0A934R3H0"/>
<reference evidence="1" key="1">
    <citation type="submission" date="2021-01" db="EMBL/GenBank/DDBJ databases">
        <title>Modified the classification status of verrucomicrobia.</title>
        <authorList>
            <person name="Feng X."/>
        </authorList>
    </citation>
    <scope>NUCLEOTIDE SEQUENCE</scope>
    <source>
        <strain evidence="1">JCM 18052</strain>
    </source>
</reference>
<organism evidence="1 2">
    <name type="scientific">Luteolibacter yonseiensis</name>
    <dbReference type="NCBI Taxonomy" id="1144680"/>
    <lineage>
        <taxon>Bacteria</taxon>
        <taxon>Pseudomonadati</taxon>
        <taxon>Verrucomicrobiota</taxon>
        <taxon>Verrucomicrobiia</taxon>
        <taxon>Verrucomicrobiales</taxon>
        <taxon>Verrucomicrobiaceae</taxon>
        <taxon>Luteolibacter</taxon>
    </lineage>
</organism>
<name>A0A934R3H0_9BACT</name>
<protein>
    <submittedName>
        <fullName evidence="1">Uncharacterized protein</fullName>
    </submittedName>
</protein>
<proteinExistence type="predicted"/>
<evidence type="ECO:0000313" key="1">
    <source>
        <dbReference type="EMBL" id="MBK1815762.1"/>
    </source>
</evidence>
<dbReference type="Proteomes" id="UP000600139">
    <property type="component" value="Unassembled WGS sequence"/>
</dbReference>
<keyword evidence="2" id="KW-1185">Reference proteome</keyword>
<comment type="caution">
    <text evidence="1">The sequence shown here is derived from an EMBL/GenBank/DDBJ whole genome shotgun (WGS) entry which is preliminary data.</text>
</comment>
<gene>
    <name evidence="1" type="ORF">JIN84_09045</name>
</gene>
<accession>A0A934R3H0</accession>
<evidence type="ECO:0000313" key="2">
    <source>
        <dbReference type="Proteomes" id="UP000600139"/>
    </source>
</evidence>
<dbReference type="RefSeq" id="WP_200350719.1">
    <property type="nucleotide sequence ID" value="NZ_BAABHZ010000008.1"/>
</dbReference>
<sequence length="227" mass="26016">MLHTERMLDIFLNIDPSVIKRDLDNVEGSLTELVGAAQKLRRIPQADRTPDDSARLAHLTMLQACEVARHPNFLPEHVIFHAAYAVEGICQDATSVAFSRGQLADLAGKLREFERRDGLKTDEYWAKGDGPEDYQDISKELDELLDKIRDTLFVHILRAYHLTDIADQFENDRLTFEIDREVGRRLVSHDRITDTEDYFARIFGSEAWEKVRARLKELSISGPQSAH</sequence>
<dbReference type="EMBL" id="JAENIK010000009">
    <property type="protein sequence ID" value="MBK1815762.1"/>
    <property type="molecule type" value="Genomic_DNA"/>
</dbReference>